<organism evidence="2 3">
    <name type="scientific">Eiseniibacteriota bacterium</name>
    <dbReference type="NCBI Taxonomy" id="2212470"/>
    <lineage>
        <taxon>Bacteria</taxon>
        <taxon>Candidatus Eiseniibacteriota</taxon>
    </lineage>
</organism>
<comment type="caution">
    <text evidence="2">The sequence shown here is derived from an EMBL/GenBank/DDBJ whole genome shotgun (WGS) entry which is preliminary data.</text>
</comment>
<reference evidence="2" key="2">
    <citation type="journal article" date="2021" name="Microbiome">
        <title>Successional dynamics and alternative stable states in a saline activated sludge microbial community over 9 years.</title>
        <authorList>
            <person name="Wang Y."/>
            <person name="Ye J."/>
            <person name="Ju F."/>
            <person name="Liu L."/>
            <person name="Boyd J.A."/>
            <person name="Deng Y."/>
            <person name="Parks D.H."/>
            <person name="Jiang X."/>
            <person name="Yin X."/>
            <person name="Woodcroft B.J."/>
            <person name="Tyson G.W."/>
            <person name="Hugenholtz P."/>
            <person name="Polz M.F."/>
            <person name="Zhang T."/>
        </authorList>
    </citation>
    <scope>NUCLEOTIDE SEQUENCE</scope>
    <source>
        <strain evidence="2">HKST-UBA02</strain>
    </source>
</reference>
<evidence type="ECO:0000256" key="1">
    <source>
        <dbReference type="SAM" id="MobiDB-lite"/>
    </source>
</evidence>
<dbReference type="AlphaFoldDB" id="A0A956NG69"/>
<feature type="region of interest" description="Disordered" evidence="1">
    <location>
        <begin position="458"/>
        <end position="483"/>
    </location>
</feature>
<protein>
    <submittedName>
        <fullName evidence="2">Uncharacterized protein</fullName>
    </submittedName>
</protein>
<dbReference type="EMBL" id="JAGQHS010000125">
    <property type="protein sequence ID" value="MCA9757861.1"/>
    <property type="molecule type" value="Genomic_DNA"/>
</dbReference>
<reference evidence="2" key="1">
    <citation type="submission" date="2020-04" db="EMBL/GenBank/DDBJ databases">
        <authorList>
            <person name="Zhang T."/>
        </authorList>
    </citation>
    <scope>NUCLEOTIDE SEQUENCE</scope>
    <source>
        <strain evidence="2">HKST-UBA02</strain>
    </source>
</reference>
<sequence>MSRCFQLSSVAAASERCLARSVLGAGYLVAPVLVGVMLASVVGTPTAHAASPIASTGLGSGMVESIQGEGGCADLFFHADGTYENGYAWQYGGIVAPYYGAFAECYAGPMLVCGAAFDLTQTGNASGRVMDVYVWDDNAGSPGAVNCVVTGVDPGTVGFWPSLSRHVVDLPNCNVGDDFWVGYWGAWPNVLSGWFVGADVDGPVASCPFTNIAPGVGYPTGWQHAEIVWGPTQSIGIGVYGGNGDAQGACCFSDGTCQVLAFQDCTGGFQGTDTVCDPNPCPQIGACCFDDGSCLQLLPADCDAAGGEWLDTLPCDPNPCEQATACCFSEDGACLVLIAEACLSQGGVPDPTEMSCDPNPCPQPFGACCYDDETCQQLEIGDCAASSGHFQGDGTLCEPNPCGVPGACCIAGSCSELAITQCLGAGGAFFGPGTTCTPGICYTLSCDGAPIPLHETGMEPDPADRHADRAAGDLGAGRGVAPTGEERDCGPLLMNADQTYENGYAWGYGGIVAPCFGSFAEQYDTQGGVVCSAVFDFTQTGTAEGAVMDVYVWEDAGGAPGAVADVVVAVDPGPIAFWPSISRHVVPITSEPIGSSFWIGYWGAWPTEPIHWFIAADLDGPGQGNALTLVAPGIGYPTGWQNVSVAWGPTQAIGIGAEVILEGAGACCFLDQTCVLSTMDACEGEFQGPGTDCEPNPCPPPPDGACCFPDGSCVYVDAFECHDLGGSYFGDGTACDPNPCPPPPLGACCFEDGTCRFEDEFVCGDLGGNYFGENTVCDPNPCPQPEFGACCAPGQGCLVLADYECEDASGTFLGDGTDCDGVVCGVPCIPPLADHDPPEPGRGPNAGGTLIFHSNPGVVYTADQDDYCGSMLDACENAISETPEHYETAVIHLLAAFPDQSNPRLAGVTFGIAYADCVVLQAWGNCGDFELSNAEWPASGEGTAVTWSAAQTTQLTDIYWFAAYVYSVESATLDIISHPQGGTLFADDDVPSNLDPVADFGSFGFGMDGYLPCPLGSEPGGCCFADGSCNVLSREDCAGQGGEYVGDGTVCDPNPCSQPSLGACCIEDESCVVLSETDCNATGGVYQGDGTPCDPNPCSVVPVVEESWGGIKEKFRR</sequence>
<proteinExistence type="predicted"/>
<evidence type="ECO:0000313" key="2">
    <source>
        <dbReference type="EMBL" id="MCA9757861.1"/>
    </source>
</evidence>
<gene>
    <name evidence="2" type="ORF">KDA27_18865</name>
</gene>
<accession>A0A956NG69</accession>
<feature type="compositionally biased region" description="Basic and acidic residues" evidence="1">
    <location>
        <begin position="462"/>
        <end position="471"/>
    </location>
</feature>
<name>A0A956NG69_UNCEI</name>
<evidence type="ECO:0000313" key="3">
    <source>
        <dbReference type="Proteomes" id="UP000739538"/>
    </source>
</evidence>
<dbReference type="Proteomes" id="UP000739538">
    <property type="component" value="Unassembled WGS sequence"/>
</dbReference>